<accession>A0AAD7ZBA6</accession>
<protein>
    <submittedName>
        <fullName evidence="2">Uncharacterized protein</fullName>
    </submittedName>
</protein>
<proteinExistence type="predicted"/>
<feature type="non-terminal residue" evidence="2">
    <location>
        <position position="1"/>
    </location>
</feature>
<feature type="transmembrane region" description="Helical" evidence="1">
    <location>
        <begin position="72"/>
        <end position="92"/>
    </location>
</feature>
<feature type="transmembrane region" description="Helical" evidence="1">
    <location>
        <begin position="43"/>
        <end position="60"/>
    </location>
</feature>
<gene>
    <name evidence="2" type="ORF">L9F63_006063</name>
</gene>
<evidence type="ECO:0000313" key="3">
    <source>
        <dbReference type="Proteomes" id="UP001233999"/>
    </source>
</evidence>
<sequence length="220" mass="25750">KRCSIFGNLIWIDICNTLISINKFDEIFTNLIFVQISQVQRKLFYFVLYCLHALNFNNSLTLSSLRITSLFIFLYLLKSLSICQIFNILFCLRVIVSTPFHLLCEVNKKPYVIGDSTVTASQFQCRYRLVSMCFPCLTAKCSTITRSEVISDQSKNSPYFLNRLQHLNIGETADHEYILYWLCLSHLCAEFLSIYSNTHIVMFIDDNNRNNENRTRKIYP</sequence>
<organism evidence="2 3">
    <name type="scientific">Diploptera punctata</name>
    <name type="common">Pacific beetle cockroach</name>
    <dbReference type="NCBI Taxonomy" id="6984"/>
    <lineage>
        <taxon>Eukaryota</taxon>
        <taxon>Metazoa</taxon>
        <taxon>Ecdysozoa</taxon>
        <taxon>Arthropoda</taxon>
        <taxon>Hexapoda</taxon>
        <taxon>Insecta</taxon>
        <taxon>Pterygota</taxon>
        <taxon>Neoptera</taxon>
        <taxon>Polyneoptera</taxon>
        <taxon>Dictyoptera</taxon>
        <taxon>Blattodea</taxon>
        <taxon>Blaberoidea</taxon>
        <taxon>Blaberidae</taxon>
        <taxon>Diplopterinae</taxon>
        <taxon>Diploptera</taxon>
    </lineage>
</organism>
<evidence type="ECO:0000256" key="1">
    <source>
        <dbReference type="SAM" id="Phobius"/>
    </source>
</evidence>
<dbReference type="Proteomes" id="UP001233999">
    <property type="component" value="Unassembled WGS sequence"/>
</dbReference>
<keyword evidence="1" id="KW-1133">Transmembrane helix</keyword>
<comment type="caution">
    <text evidence="2">The sequence shown here is derived from an EMBL/GenBank/DDBJ whole genome shotgun (WGS) entry which is preliminary data.</text>
</comment>
<evidence type="ECO:0000313" key="2">
    <source>
        <dbReference type="EMBL" id="KAJ9577383.1"/>
    </source>
</evidence>
<name>A0AAD7ZBA6_DIPPU</name>
<dbReference type="EMBL" id="JASPKZ010009364">
    <property type="protein sequence ID" value="KAJ9577383.1"/>
    <property type="molecule type" value="Genomic_DNA"/>
</dbReference>
<keyword evidence="1" id="KW-0812">Transmembrane</keyword>
<keyword evidence="3" id="KW-1185">Reference proteome</keyword>
<reference evidence="2" key="1">
    <citation type="journal article" date="2023" name="IScience">
        <title>Live-bearing cockroach genome reveals convergent evolutionary mechanisms linked to viviparity in insects and beyond.</title>
        <authorList>
            <person name="Fouks B."/>
            <person name="Harrison M.C."/>
            <person name="Mikhailova A.A."/>
            <person name="Marchal E."/>
            <person name="English S."/>
            <person name="Carruthers M."/>
            <person name="Jennings E.C."/>
            <person name="Chiamaka E.L."/>
            <person name="Frigard R.A."/>
            <person name="Pippel M."/>
            <person name="Attardo G.M."/>
            <person name="Benoit J.B."/>
            <person name="Bornberg-Bauer E."/>
            <person name="Tobe S.S."/>
        </authorList>
    </citation>
    <scope>NUCLEOTIDE SEQUENCE</scope>
    <source>
        <strain evidence="2">Stay&amp;Tobe</strain>
    </source>
</reference>
<feature type="non-terminal residue" evidence="2">
    <location>
        <position position="220"/>
    </location>
</feature>
<keyword evidence="1" id="KW-0472">Membrane</keyword>
<reference evidence="2" key="2">
    <citation type="submission" date="2023-05" db="EMBL/GenBank/DDBJ databases">
        <authorList>
            <person name="Fouks B."/>
        </authorList>
    </citation>
    <scope>NUCLEOTIDE SEQUENCE</scope>
    <source>
        <strain evidence="2">Stay&amp;Tobe</strain>
        <tissue evidence="2">Testes</tissue>
    </source>
</reference>
<dbReference type="AlphaFoldDB" id="A0AAD7ZBA6"/>